<evidence type="ECO:0000313" key="2">
    <source>
        <dbReference type="Proteomes" id="UP000772434"/>
    </source>
</evidence>
<dbReference type="OrthoDB" id="2953545at2759"/>
<reference evidence="1" key="1">
    <citation type="submission" date="2020-11" db="EMBL/GenBank/DDBJ databases">
        <authorList>
            <consortium name="DOE Joint Genome Institute"/>
            <person name="Ahrendt S."/>
            <person name="Riley R."/>
            <person name="Andreopoulos W."/>
            <person name="Labutti K."/>
            <person name="Pangilinan J."/>
            <person name="Ruiz-Duenas F.J."/>
            <person name="Barrasa J.M."/>
            <person name="Sanchez-Garcia M."/>
            <person name="Camarero S."/>
            <person name="Miyauchi S."/>
            <person name="Serrano A."/>
            <person name="Linde D."/>
            <person name="Babiker R."/>
            <person name="Drula E."/>
            <person name="Ayuso-Fernandez I."/>
            <person name="Pacheco R."/>
            <person name="Padilla G."/>
            <person name="Ferreira P."/>
            <person name="Barriuso J."/>
            <person name="Kellner H."/>
            <person name="Castanera R."/>
            <person name="Alfaro M."/>
            <person name="Ramirez L."/>
            <person name="Pisabarro A.G."/>
            <person name="Kuo A."/>
            <person name="Tritt A."/>
            <person name="Lipzen A."/>
            <person name="He G."/>
            <person name="Yan M."/>
            <person name="Ng V."/>
            <person name="Cullen D."/>
            <person name="Martin F."/>
            <person name="Rosso M.-N."/>
            <person name="Henrissat B."/>
            <person name="Hibbett D."/>
            <person name="Martinez A.T."/>
            <person name="Grigoriev I.V."/>
        </authorList>
    </citation>
    <scope>NUCLEOTIDE SEQUENCE</scope>
    <source>
        <strain evidence="1">AH 40177</strain>
    </source>
</reference>
<proteinExistence type="predicted"/>
<dbReference type="Proteomes" id="UP000772434">
    <property type="component" value="Unassembled WGS sequence"/>
</dbReference>
<keyword evidence="2" id="KW-1185">Reference proteome</keyword>
<accession>A0A9P5PDK9</accession>
<protein>
    <submittedName>
        <fullName evidence="1">Uncharacterized protein</fullName>
    </submittedName>
</protein>
<name>A0A9P5PDK9_9AGAR</name>
<feature type="non-terminal residue" evidence="1">
    <location>
        <position position="1"/>
    </location>
</feature>
<sequence>VACKLCGTQVLLNAMRNHVARHIFLQKHGIVDPLVVSFQQYVGEDLCGWCGLDGCQNVLMKKGKTLSTASDCEYHYVCMSYSSACSSSHTSSSTNIPIHCTLC</sequence>
<dbReference type="AlphaFoldDB" id="A0A9P5PDK9"/>
<evidence type="ECO:0000313" key="1">
    <source>
        <dbReference type="EMBL" id="KAF9063216.1"/>
    </source>
</evidence>
<dbReference type="EMBL" id="JADNRY010000151">
    <property type="protein sequence ID" value="KAF9063216.1"/>
    <property type="molecule type" value="Genomic_DNA"/>
</dbReference>
<comment type="caution">
    <text evidence="1">The sequence shown here is derived from an EMBL/GenBank/DDBJ whole genome shotgun (WGS) entry which is preliminary data.</text>
</comment>
<organism evidence="1 2">
    <name type="scientific">Rhodocollybia butyracea</name>
    <dbReference type="NCBI Taxonomy" id="206335"/>
    <lineage>
        <taxon>Eukaryota</taxon>
        <taxon>Fungi</taxon>
        <taxon>Dikarya</taxon>
        <taxon>Basidiomycota</taxon>
        <taxon>Agaricomycotina</taxon>
        <taxon>Agaricomycetes</taxon>
        <taxon>Agaricomycetidae</taxon>
        <taxon>Agaricales</taxon>
        <taxon>Marasmiineae</taxon>
        <taxon>Omphalotaceae</taxon>
        <taxon>Rhodocollybia</taxon>
    </lineage>
</organism>
<gene>
    <name evidence="1" type="ORF">BDP27DRAFT_1152563</name>
</gene>
<feature type="non-terminal residue" evidence="1">
    <location>
        <position position="103"/>
    </location>
</feature>